<proteinExistence type="predicted"/>
<protein>
    <submittedName>
        <fullName evidence="3">Uncharacterized protein</fullName>
    </submittedName>
</protein>
<keyword evidence="4" id="KW-1185">Reference proteome</keyword>
<gene>
    <name evidence="3" type="ORF">K469DRAFT_550888</name>
</gene>
<organism evidence="3 4">
    <name type="scientific">Zopfia rhizophila CBS 207.26</name>
    <dbReference type="NCBI Taxonomy" id="1314779"/>
    <lineage>
        <taxon>Eukaryota</taxon>
        <taxon>Fungi</taxon>
        <taxon>Dikarya</taxon>
        <taxon>Ascomycota</taxon>
        <taxon>Pezizomycotina</taxon>
        <taxon>Dothideomycetes</taxon>
        <taxon>Dothideomycetes incertae sedis</taxon>
        <taxon>Zopfiaceae</taxon>
        <taxon>Zopfia</taxon>
    </lineage>
</organism>
<dbReference type="AlphaFoldDB" id="A0A6A6ER13"/>
<keyword evidence="2" id="KW-0472">Membrane</keyword>
<feature type="region of interest" description="Disordered" evidence="1">
    <location>
        <begin position="57"/>
        <end position="87"/>
    </location>
</feature>
<sequence length="279" mass="31616">FISSGKAFLSALAVAEAEDLKVVCSKLLPHKLTFDRTLDSLTPTWEISQATQSEHLPSLGFTEDSQPSETFVADSSPPSRPTRPTLQPTMAETLCDQDLFATYTTLEDYFPIIRLGDSFLRVDIVSFLEHFRLGWSQNGFWYRLPLSNPTPDGTTTERLFKSFHCAELLEQGSSVDPVRLRIARIILYHYYEQLCVDSRSNPTILGRRSRGRDTASVATDRILESMYNSSKDQTNPRIWKQRRDSLQKHKKIGKRWSMLAAYLGIGILLACNSGLESQM</sequence>
<keyword evidence="2" id="KW-1133">Transmembrane helix</keyword>
<keyword evidence="2" id="KW-0812">Transmembrane</keyword>
<dbReference type="Proteomes" id="UP000800200">
    <property type="component" value="Unassembled WGS sequence"/>
</dbReference>
<feature type="non-terminal residue" evidence="3">
    <location>
        <position position="1"/>
    </location>
</feature>
<reference evidence="3" key="1">
    <citation type="journal article" date="2020" name="Stud. Mycol.">
        <title>101 Dothideomycetes genomes: a test case for predicting lifestyles and emergence of pathogens.</title>
        <authorList>
            <person name="Haridas S."/>
            <person name="Albert R."/>
            <person name="Binder M."/>
            <person name="Bloem J."/>
            <person name="Labutti K."/>
            <person name="Salamov A."/>
            <person name="Andreopoulos B."/>
            <person name="Baker S."/>
            <person name="Barry K."/>
            <person name="Bills G."/>
            <person name="Bluhm B."/>
            <person name="Cannon C."/>
            <person name="Castanera R."/>
            <person name="Culley D."/>
            <person name="Daum C."/>
            <person name="Ezra D."/>
            <person name="Gonzalez J."/>
            <person name="Henrissat B."/>
            <person name="Kuo A."/>
            <person name="Liang C."/>
            <person name="Lipzen A."/>
            <person name="Lutzoni F."/>
            <person name="Magnuson J."/>
            <person name="Mondo S."/>
            <person name="Nolan M."/>
            <person name="Ohm R."/>
            <person name="Pangilinan J."/>
            <person name="Park H.-J."/>
            <person name="Ramirez L."/>
            <person name="Alfaro M."/>
            <person name="Sun H."/>
            <person name="Tritt A."/>
            <person name="Yoshinaga Y."/>
            <person name="Zwiers L.-H."/>
            <person name="Turgeon B."/>
            <person name="Goodwin S."/>
            <person name="Spatafora J."/>
            <person name="Crous P."/>
            <person name="Grigoriev I."/>
        </authorList>
    </citation>
    <scope>NUCLEOTIDE SEQUENCE</scope>
    <source>
        <strain evidence="3">CBS 207.26</strain>
    </source>
</reference>
<accession>A0A6A6ER13</accession>
<dbReference type="EMBL" id="ML994613">
    <property type="protein sequence ID" value="KAF2193605.1"/>
    <property type="molecule type" value="Genomic_DNA"/>
</dbReference>
<evidence type="ECO:0000256" key="2">
    <source>
        <dbReference type="SAM" id="Phobius"/>
    </source>
</evidence>
<evidence type="ECO:0000313" key="4">
    <source>
        <dbReference type="Proteomes" id="UP000800200"/>
    </source>
</evidence>
<feature type="transmembrane region" description="Helical" evidence="2">
    <location>
        <begin position="256"/>
        <end position="275"/>
    </location>
</feature>
<evidence type="ECO:0000313" key="3">
    <source>
        <dbReference type="EMBL" id="KAF2193605.1"/>
    </source>
</evidence>
<dbReference type="OrthoDB" id="3798579at2759"/>
<evidence type="ECO:0000256" key="1">
    <source>
        <dbReference type="SAM" id="MobiDB-lite"/>
    </source>
</evidence>
<name>A0A6A6ER13_9PEZI</name>